<proteinExistence type="predicted"/>
<sequence length="115" mass="12786">MRASSSPIPGELSTELELISHSLLQSRPPKVDRPCPDRRQPQAAPAAPPLLQEQEVPSPRPPTQADSVPSAAASHLRRSQRPWRRQRRGLRISLNANTPLRYARLKATHCGLRPP</sequence>
<dbReference type="AlphaFoldDB" id="A0A9W8NAB6"/>
<reference evidence="2" key="1">
    <citation type="submission" date="2022-07" db="EMBL/GenBank/DDBJ databases">
        <title>Genome Sequence of Xylaria arbuscula.</title>
        <authorList>
            <person name="Buettner E."/>
        </authorList>
    </citation>
    <scope>NUCLEOTIDE SEQUENCE</scope>
    <source>
        <strain evidence="2">VT107</strain>
    </source>
</reference>
<feature type="compositionally biased region" description="Basic and acidic residues" evidence="1">
    <location>
        <begin position="29"/>
        <end position="40"/>
    </location>
</feature>
<name>A0A9W8NAB6_9PEZI</name>
<gene>
    <name evidence="2" type="ORF">NPX13_g7453</name>
</gene>
<protein>
    <submittedName>
        <fullName evidence="2">Uncharacterized protein</fullName>
    </submittedName>
</protein>
<comment type="caution">
    <text evidence="2">The sequence shown here is derived from an EMBL/GenBank/DDBJ whole genome shotgun (WGS) entry which is preliminary data.</text>
</comment>
<accession>A0A9W8NAB6</accession>
<evidence type="ECO:0000256" key="1">
    <source>
        <dbReference type="SAM" id="MobiDB-lite"/>
    </source>
</evidence>
<evidence type="ECO:0000313" key="2">
    <source>
        <dbReference type="EMBL" id="KAJ3565578.1"/>
    </source>
</evidence>
<dbReference type="EMBL" id="JANPWZ010001470">
    <property type="protein sequence ID" value="KAJ3565578.1"/>
    <property type="molecule type" value="Genomic_DNA"/>
</dbReference>
<organism evidence="2 3">
    <name type="scientific">Xylaria arbuscula</name>
    <dbReference type="NCBI Taxonomy" id="114810"/>
    <lineage>
        <taxon>Eukaryota</taxon>
        <taxon>Fungi</taxon>
        <taxon>Dikarya</taxon>
        <taxon>Ascomycota</taxon>
        <taxon>Pezizomycotina</taxon>
        <taxon>Sordariomycetes</taxon>
        <taxon>Xylariomycetidae</taxon>
        <taxon>Xylariales</taxon>
        <taxon>Xylariaceae</taxon>
        <taxon>Xylaria</taxon>
    </lineage>
</organism>
<feature type="region of interest" description="Disordered" evidence="1">
    <location>
        <begin position="21"/>
        <end position="90"/>
    </location>
</feature>
<feature type="compositionally biased region" description="Basic residues" evidence="1">
    <location>
        <begin position="75"/>
        <end position="90"/>
    </location>
</feature>
<dbReference type="Proteomes" id="UP001148614">
    <property type="component" value="Unassembled WGS sequence"/>
</dbReference>
<feature type="compositionally biased region" description="Low complexity" evidence="1">
    <location>
        <begin position="41"/>
        <end position="55"/>
    </location>
</feature>
<keyword evidence="3" id="KW-1185">Reference proteome</keyword>
<evidence type="ECO:0000313" key="3">
    <source>
        <dbReference type="Proteomes" id="UP001148614"/>
    </source>
</evidence>